<dbReference type="GO" id="GO:0007157">
    <property type="term" value="P:heterophilic cell-cell adhesion via plasma membrane cell adhesion molecules"/>
    <property type="evidence" value="ECO:0007669"/>
    <property type="project" value="TreeGrafter"/>
</dbReference>
<feature type="disulfide bond" evidence="5">
    <location>
        <begin position="50"/>
        <end position="67"/>
    </location>
</feature>
<name>A0AAV5UWL1_9BILA</name>
<dbReference type="GO" id="GO:0045197">
    <property type="term" value="P:establishment or maintenance of epithelial cell apical/basal polarity"/>
    <property type="evidence" value="ECO:0007669"/>
    <property type="project" value="TreeGrafter"/>
</dbReference>
<feature type="disulfide bond" evidence="5">
    <location>
        <begin position="69"/>
        <end position="78"/>
    </location>
</feature>
<dbReference type="PANTHER" id="PTHR24049:SF22">
    <property type="entry name" value="DROSOPHILA CRUMBS HOMOLOG"/>
    <property type="match status" value="1"/>
</dbReference>
<dbReference type="CDD" id="cd00054">
    <property type="entry name" value="EGF_CA"/>
    <property type="match status" value="2"/>
</dbReference>
<feature type="non-terminal residue" evidence="8">
    <location>
        <position position="1"/>
    </location>
</feature>
<dbReference type="GO" id="GO:0005886">
    <property type="term" value="C:plasma membrane"/>
    <property type="evidence" value="ECO:0007669"/>
    <property type="project" value="TreeGrafter"/>
</dbReference>
<dbReference type="SUPFAM" id="SSF57196">
    <property type="entry name" value="EGF/Laminin"/>
    <property type="match status" value="2"/>
</dbReference>
<evidence type="ECO:0000256" key="4">
    <source>
        <dbReference type="ARBA" id="ARBA00023157"/>
    </source>
</evidence>
<dbReference type="InterPro" id="IPR000742">
    <property type="entry name" value="EGF"/>
</dbReference>
<dbReference type="PANTHER" id="PTHR24049">
    <property type="entry name" value="CRUMBS FAMILY MEMBER"/>
    <property type="match status" value="1"/>
</dbReference>
<dbReference type="SMART" id="SM00179">
    <property type="entry name" value="EGF_CA"/>
    <property type="match status" value="2"/>
</dbReference>
<accession>A0AAV5UWL1</accession>
<dbReference type="GO" id="GO:0005509">
    <property type="term" value="F:calcium ion binding"/>
    <property type="evidence" value="ECO:0007669"/>
    <property type="project" value="InterPro"/>
</dbReference>
<organism evidence="8 9">
    <name type="scientific">Pristionchus fissidentatus</name>
    <dbReference type="NCBI Taxonomy" id="1538716"/>
    <lineage>
        <taxon>Eukaryota</taxon>
        <taxon>Metazoa</taxon>
        <taxon>Ecdysozoa</taxon>
        <taxon>Nematoda</taxon>
        <taxon>Chromadorea</taxon>
        <taxon>Rhabditida</taxon>
        <taxon>Rhabditina</taxon>
        <taxon>Diplogasteromorpha</taxon>
        <taxon>Diplogasteroidea</taxon>
        <taxon>Neodiplogasteridae</taxon>
        <taxon>Pristionchus</taxon>
    </lineage>
</organism>
<dbReference type="EMBL" id="BTSY01000001">
    <property type="protein sequence ID" value="GMT09960.1"/>
    <property type="molecule type" value="Genomic_DNA"/>
</dbReference>
<dbReference type="PROSITE" id="PS50026">
    <property type="entry name" value="EGF_3"/>
    <property type="match status" value="2"/>
</dbReference>
<dbReference type="Pfam" id="PF00008">
    <property type="entry name" value="EGF"/>
    <property type="match status" value="2"/>
</dbReference>
<feature type="domain" description="EGF-like" evidence="7">
    <location>
        <begin position="1"/>
        <end position="39"/>
    </location>
</feature>
<comment type="caution">
    <text evidence="8">The sequence shown here is derived from an EMBL/GenBank/DDBJ whole genome shotgun (WGS) entry which is preliminary data.</text>
</comment>
<evidence type="ECO:0000313" key="9">
    <source>
        <dbReference type="Proteomes" id="UP001432322"/>
    </source>
</evidence>
<sequence length="209" mass="23325">DRDPCELHPCKNGATCKAKYENKKSSHECFCATGFGGPTCSERPCDSAPCQNNGTCRTTAAASTYFCDCQHDFGGKNCEFEIGKPSNNIENFGSEVEQVSSGKAEWVEEMKSRLAGAKKPSSKEKQADEQYKDPETKKRERAQREKQQEEESQKLRDEKAKQAAEEAARIAEEEAKQKLEAELQQKKNGCTLSISPFHLILSLAFLILF</sequence>
<dbReference type="GO" id="GO:0032991">
    <property type="term" value="C:protein-containing complex"/>
    <property type="evidence" value="ECO:0007669"/>
    <property type="project" value="TreeGrafter"/>
</dbReference>
<feature type="domain" description="EGF-like" evidence="7">
    <location>
        <begin position="41"/>
        <end position="79"/>
    </location>
</feature>
<comment type="caution">
    <text evidence="5">Lacks conserved residue(s) required for the propagation of feature annotation.</text>
</comment>
<dbReference type="PROSITE" id="PS00022">
    <property type="entry name" value="EGF_1"/>
    <property type="match status" value="1"/>
</dbReference>
<feature type="region of interest" description="Disordered" evidence="6">
    <location>
        <begin position="112"/>
        <end position="177"/>
    </location>
</feature>
<evidence type="ECO:0000256" key="6">
    <source>
        <dbReference type="SAM" id="MobiDB-lite"/>
    </source>
</evidence>
<gene>
    <name evidence="8" type="ORF">PFISCL1PPCAC_1257</name>
</gene>
<feature type="compositionally biased region" description="Basic and acidic residues" evidence="6">
    <location>
        <begin position="121"/>
        <end position="177"/>
    </location>
</feature>
<proteinExistence type="predicted"/>
<evidence type="ECO:0000256" key="3">
    <source>
        <dbReference type="ARBA" id="ARBA00022737"/>
    </source>
</evidence>
<evidence type="ECO:0000256" key="1">
    <source>
        <dbReference type="ARBA" id="ARBA00022536"/>
    </source>
</evidence>
<keyword evidence="4 5" id="KW-1015">Disulfide bond</keyword>
<keyword evidence="9" id="KW-1185">Reference proteome</keyword>
<dbReference type="InterPro" id="IPR051022">
    <property type="entry name" value="Notch_Cell-Fate_Det"/>
</dbReference>
<dbReference type="Gene3D" id="2.10.25.10">
    <property type="entry name" value="Laminin"/>
    <property type="match status" value="2"/>
</dbReference>
<protein>
    <recommendedName>
        <fullName evidence="7">EGF-like domain-containing protein</fullName>
    </recommendedName>
</protein>
<evidence type="ECO:0000259" key="7">
    <source>
        <dbReference type="PROSITE" id="PS50026"/>
    </source>
</evidence>
<dbReference type="Proteomes" id="UP001432322">
    <property type="component" value="Unassembled WGS sequence"/>
</dbReference>
<evidence type="ECO:0000256" key="2">
    <source>
        <dbReference type="ARBA" id="ARBA00022729"/>
    </source>
</evidence>
<evidence type="ECO:0000313" key="8">
    <source>
        <dbReference type="EMBL" id="GMT09960.1"/>
    </source>
</evidence>
<dbReference type="SMART" id="SM00181">
    <property type="entry name" value="EGF"/>
    <property type="match status" value="2"/>
</dbReference>
<keyword evidence="2" id="KW-0732">Signal</keyword>
<reference evidence="8" key="1">
    <citation type="submission" date="2023-10" db="EMBL/GenBank/DDBJ databases">
        <title>Genome assembly of Pristionchus species.</title>
        <authorList>
            <person name="Yoshida K."/>
            <person name="Sommer R.J."/>
        </authorList>
    </citation>
    <scope>NUCLEOTIDE SEQUENCE</scope>
    <source>
        <strain evidence="8">RS5133</strain>
    </source>
</reference>
<keyword evidence="1 5" id="KW-0245">EGF-like domain</keyword>
<keyword evidence="3" id="KW-0677">Repeat</keyword>
<dbReference type="AlphaFoldDB" id="A0AAV5UWL1"/>
<evidence type="ECO:0000256" key="5">
    <source>
        <dbReference type="PROSITE-ProRule" id="PRU00076"/>
    </source>
</evidence>
<dbReference type="InterPro" id="IPR001881">
    <property type="entry name" value="EGF-like_Ca-bd_dom"/>
</dbReference>